<dbReference type="EMBL" id="JACGWO010000003">
    <property type="protein sequence ID" value="KAK4433002.1"/>
    <property type="molecule type" value="Genomic_DNA"/>
</dbReference>
<evidence type="ECO:0000313" key="7">
    <source>
        <dbReference type="EMBL" id="KAK4433002.1"/>
    </source>
</evidence>
<dbReference type="InterPro" id="IPR031307">
    <property type="entry name" value="Ninja_fam"/>
</dbReference>
<dbReference type="InterPro" id="IPR032308">
    <property type="entry name" value="TDBD"/>
</dbReference>
<feature type="region of interest" description="Disordered" evidence="5">
    <location>
        <begin position="78"/>
        <end position="200"/>
    </location>
</feature>
<sequence length="502" mass="54246">MEDEKGLDLSLGLPCGGNSSSQKGKYGSTSDVRSDEDDRGSKLINEFKNFLEGGTQQHPLKVEDNFYNNFPKAAVDLETSKNSNTGGIWLTNDSRSTEVEEERRSGVGEKRKNLFIEANQQKKHERESNHPDLTDKSKVSHISITTDEGSTAENEDVADSEVDGSTSRHISQHDDVSKRFVSSGSLSRSQKESHAFGDSSGAEILGQKRFTISSEKDLNVMSMPMHYGVSFPPQAVNMNMSYSQPVKDSNPSGTPCLPSYPLPGMMHTINAQNGDRPGIQPVMPANIPLMFGYTAVQLPQLDRDNPQGIVSHHQQIHPAYSGRNSVNPDSHNDSRKLNQVIPHKSPESTQYDGRAVEHGKGYGKQQVAEEGSSSHTEGDLKGSNAIHQVKDASDQPRAESTPSEFPAIRPGIAADLKFGGCGSYPNLPWVSTTGPGPNGRTISGVTYRYSPTQIRIVCACHGSHMSPEEFVRHAGEENSTTDAAGTGLASIPSSNPAASAQS</sequence>
<evidence type="ECO:0000256" key="4">
    <source>
        <dbReference type="RuleBase" id="RU369029"/>
    </source>
</evidence>
<keyword evidence="3 4" id="KW-0539">Nucleus</keyword>
<feature type="compositionally biased region" description="Polar residues" evidence="5">
    <location>
        <begin position="140"/>
        <end position="152"/>
    </location>
</feature>
<feature type="domain" description="Tify" evidence="6">
    <location>
        <begin position="455"/>
        <end position="479"/>
    </location>
</feature>
<name>A0AAE1YN02_9LAMI</name>
<feature type="region of interest" description="Disordered" evidence="5">
    <location>
        <begin position="304"/>
        <end position="384"/>
    </location>
</feature>
<dbReference type="GO" id="GO:0045892">
    <property type="term" value="P:negative regulation of DNA-templated transcription"/>
    <property type="evidence" value="ECO:0007669"/>
    <property type="project" value="TreeGrafter"/>
</dbReference>
<dbReference type="GO" id="GO:0005634">
    <property type="term" value="C:nucleus"/>
    <property type="evidence" value="ECO:0007669"/>
    <property type="project" value="UniProtKB-SubCell"/>
</dbReference>
<feature type="compositionally biased region" description="Acidic residues" evidence="5">
    <location>
        <begin position="153"/>
        <end position="162"/>
    </location>
</feature>
<feature type="region of interest" description="Disordered" evidence="5">
    <location>
        <begin position="472"/>
        <end position="502"/>
    </location>
</feature>
<dbReference type="PANTHER" id="PTHR31413:SF12">
    <property type="entry name" value="AFP HOMOLOG 2"/>
    <property type="match status" value="1"/>
</dbReference>
<reference evidence="7" key="1">
    <citation type="submission" date="2020-06" db="EMBL/GenBank/DDBJ databases">
        <authorList>
            <person name="Li T."/>
            <person name="Hu X."/>
            <person name="Zhang T."/>
            <person name="Song X."/>
            <person name="Zhang H."/>
            <person name="Dai N."/>
            <person name="Sheng W."/>
            <person name="Hou X."/>
            <person name="Wei L."/>
        </authorList>
    </citation>
    <scope>NUCLEOTIDE SEQUENCE</scope>
    <source>
        <strain evidence="7">3651</strain>
        <tissue evidence="7">Leaf</tissue>
    </source>
</reference>
<comment type="function">
    <text evidence="4">Acts as a negative regulator of abscisic acid (ABA) response.</text>
</comment>
<protein>
    <recommendedName>
        <fullName evidence="4">Ninja-family protein</fullName>
    </recommendedName>
    <alternativeName>
        <fullName evidence="4">ABI-binding protein</fullName>
    </alternativeName>
</protein>
<feature type="compositionally biased region" description="Basic and acidic residues" evidence="5">
    <location>
        <begin position="95"/>
        <end position="138"/>
    </location>
</feature>
<evidence type="ECO:0000259" key="6">
    <source>
        <dbReference type="Pfam" id="PF16135"/>
    </source>
</evidence>
<evidence type="ECO:0000313" key="8">
    <source>
        <dbReference type="Proteomes" id="UP001293254"/>
    </source>
</evidence>
<accession>A0AAE1YN02</accession>
<proteinExistence type="inferred from homology"/>
<reference evidence="7" key="2">
    <citation type="journal article" date="2024" name="Plant">
        <title>Genomic evolution and insights into agronomic trait innovations of Sesamum species.</title>
        <authorList>
            <person name="Miao H."/>
            <person name="Wang L."/>
            <person name="Qu L."/>
            <person name="Liu H."/>
            <person name="Sun Y."/>
            <person name="Le M."/>
            <person name="Wang Q."/>
            <person name="Wei S."/>
            <person name="Zheng Y."/>
            <person name="Lin W."/>
            <person name="Duan Y."/>
            <person name="Cao H."/>
            <person name="Xiong S."/>
            <person name="Wang X."/>
            <person name="Wei L."/>
            <person name="Li C."/>
            <person name="Ma Q."/>
            <person name="Ju M."/>
            <person name="Zhao R."/>
            <person name="Li G."/>
            <person name="Mu C."/>
            <person name="Tian Q."/>
            <person name="Mei H."/>
            <person name="Zhang T."/>
            <person name="Gao T."/>
            <person name="Zhang H."/>
        </authorList>
    </citation>
    <scope>NUCLEOTIDE SEQUENCE</scope>
    <source>
        <strain evidence="7">3651</strain>
    </source>
</reference>
<dbReference type="PANTHER" id="PTHR31413">
    <property type="entry name" value="AFP HOMOLOG 2"/>
    <property type="match status" value="1"/>
</dbReference>
<evidence type="ECO:0000256" key="2">
    <source>
        <dbReference type="ARBA" id="ARBA00006081"/>
    </source>
</evidence>
<gene>
    <name evidence="7" type="ORF">Salat_1062400</name>
</gene>
<feature type="compositionally biased region" description="Low complexity" evidence="5">
    <location>
        <begin position="489"/>
        <end position="502"/>
    </location>
</feature>
<evidence type="ECO:0000256" key="5">
    <source>
        <dbReference type="SAM" id="MobiDB-lite"/>
    </source>
</evidence>
<keyword evidence="8" id="KW-1185">Reference proteome</keyword>
<feature type="compositionally biased region" description="Polar residues" evidence="5">
    <location>
        <begin position="80"/>
        <end position="94"/>
    </location>
</feature>
<comment type="similarity">
    <text evidence="2 4">Belongs to the Ninja family.</text>
</comment>
<organism evidence="7 8">
    <name type="scientific">Sesamum alatum</name>
    <dbReference type="NCBI Taxonomy" id="300844"/>
    <lineage>
        <taxon>Eukaryota</taxon>
        <taxon>Viridiplantae</taxon>
        <taxon>Streptophyta</taxon>
        <taxon>Embryophyta</taxon>
        <taxon>Tracheophyta</taxon>
        <taxon>Spermatophyta</taxon>
        <taxon>Magnoliopsida</taxon>
        <taxon>eudicotyledons</taxon>
        <taxon>Gunneridae</taxon>
        <taxon>Pentapetalae</taxon>
        <taxon>asterids</taxon>
        <taxon>lamiids</taxon>
        <taxon>Lamiales</taxon>
        <taxon>Pedaliaceae</taxon>
        <taxon>Sesamum</taxon>
    </lineage>
</organism>
<comment type="subcellular location">
    <subcellularLocation>
        <location evidence="1 4">Nucleus</location>
    </subcellularLocation>
</comment>
<dbReference type="GO" id="GO:0009867">
    <property type="term" value="P:jasmonic acid mediated signaling pathway"/>
    <property type="evidence" value="ECO:0007669"/>
    <property type="project" value="TreeGrafter"/>
</dbReference>
<dbReference type="Proteomes" id="UP001293254">
    <property type="component" value="Unassembled WGS sequence"/>
</dbReference>
<evidence type="ECO:0000256" key="1">
    <source>
        <dbReference type="ARBA" id="ARBA00004123"/>
    </source>
</evidence>
<evidence type="ECO:0000256" key="3">
    <source>
        <dbReference type="ARBA" id="ARBA00023242"/>
    </source>
</evidence>
<feature type="compositionally biased region" description="Polar residues" evidence="5">
    <location>
        <begin position="17"/>
        <end position="31"/>
    </location>
</feature>
<dbReference type="AlphaFoldDB" id="A0AAE1YN02"/>
<dbReference type="Pfam" id="PF16135">
    <property type="entry name" value="TDBD"/>
    <property type="match status" value="1"/>
</dbReference>
<comment type="caution">
    <text evidence="7">The sequence shown here is derived from an EMBL/GenBank/DDBJ whole genome shotgun (WGS) entry which is preliminary data.</text>
</comment>
<feature type="region of interest" description="Disordered" evidence="5">
    <location>
        <begin position="1"/>
        <end position="40"/>
    </location>
</feature>